<proteinExistence type="predicted"/>
<keyword evidence="4" id="KW-1185">Reference proteome</keyword>
<organism evidence="3 4">
    <name type="scientific">Dictyobacter arantiisoli</name>
    <dbReference type="NCBI Taxonomy" id="2014874"/>
    <lineage>
        <taxon>Bacteria</taxon>
        <taxon>Bacillati</taxon>
        <taxon>Chloroflexota</taxon>
        <taxon>Ktedonobacteria</taxon>
        <taxon>Ktedonobacterales</taxon>
        <taxon>Dictyobacteraceae</taxon>
        <taxon>Dictyobacter</taxon>
    </lineage>
</organism>
<dbReference type="InterPro" id="IPR032466">
    <property type="entry name" value="Metal_Hydrolase"/>
</dbReference>
<evidence type="ECO:0000256" key="1">
    <source>
        <dbReference type="ARBA" id="ARBA00023239"/>
    </source>
</evidence>
<sequence length="333" mass="36852">MKIITLEEHFEIAEIKKAVARFLPASREQFYQPPTRQLEDLGGHRLAEMDAMGIDVQVLSHTSAGLSLIPAAEAIALARAINDQLAETVQNHPDRFVGFATLPTSDPEAAAHELERSVTVLGFKGAMIHGQTNNRFLDDPSFRPILETAAALDVPLYLHPAPPSHVIQDAYYAGFDPAVSASFATFGWGWHLDTGIHALRMILGGVFDRYPNLQVLLGHWGEMIPFYLARFAEALTPAASQLQRPVADYFVQQMYITPSGMFTLPSFLLAMQVVGAERILYSVDYPFHFQEGGQARAFLENAPISPADKEKIAHSNAERLLKLSSLYHSDVKK</sequence>
<protein>
    <recommendedName>
        <fullName evidence="2">Amidohydrolase-related domain-containing protein</fullName>
    </recommendedName>
</protein>
<dbReference type="PANTHER" id="PTHR21240">
    <property type="entry name" value="2-AMINO-3-CARBOXYLMUCONATE-6-SEMIALDEHYDE DECARBOXYLASE"/>
    <property type="match status" value="1"/>
</dbReference>
<dbReference type="RefSeq" id="WP_149402484.1">
    <property type="nucleotide sequence ID" value="NZ_BIXY01000045.1"/>
</dbReference>
<dbReference type="GO" id="GO:0019748">
    <property type="term" value="P:secondary metabolic process"/>
    <property type="evidence" value="ECO:0007669"/>
    <property type="project" value="TreeGrafter"/>
</dbReference>
<keyword evidence="1" id="KW-0456">Lyase</keyword>
<dbReference type="OrthoDB" id="9777673at2"/>
<comment type="caution">
    <text evidence="3">The sequence shown here is derived from an EMBL/GenBank/DDBJ whole genome shotgun (WGS) entry which is preliminary data.</text>
</comment>
<evidence type="ECO:0000313" key="3">
    <source>
        <dbReference type="EMBL" id="GCF09554.1"/>
    </source>
</evidence>
<evidence type="ECO:0000259" key="2">
    <source>
        <dbReference type="Pfam" id="PF04909"/>
    </source>
</evidence>
<gene>
    <name evidence="3" type="ORF">KDI_31180</name>
</gene>
<reference evidence="3 4" key="1">
    <citation type="submission" date="2019-01" db="EMBL/GenBank/DDBJ databases">
        <title>Draft genome sequence of Dictyobacter sp. Uno17.</title>
        <authorList>
            <person name="Wang C.M."/>
            <person name="Zheng Y."/>
            <person name="Sakai Y."/>
            <person name="Abe K."/>
            <person name="Yokota A."/>
            <person name="Yabe S."/>
        </authorList>
    </citation>
    <scope>NUCLEOTIDE SEQUENCE [LARGE SCALE GENOMIC DNA]</scope>
    <source>
        <strain evidence="3 4">Uno17</strain>
    </source>
</reference>
<dbReference type="Pfam" id="PF04909">
    <property type="entry name" value="Amidohydro_2"/>
    <property type="match status" value="1"/>
</dbReference>
<dbReference type="AlphaFoldDB" id="A0A5A5TF70"/>
<dbReference type="Gene3D" id="3.20.20.140">
    <property type="entry name" value="Metal-dependent hydrolases"/>
    <property type="match status" value="1"/>
</dbReference>
<dbReference type="InterPro" id="IPR032465">
    <property type="entry name" value="ACMSD"/>
</dbReference>
<dbReference type="GO" id="GO:0005829">
    <property type="term" value="C:cytosol"/>
    <property type="evidence" value="ECO:0007669"/>
    <property type="project" value="TreeGrafter"/>
</dbReference>
<dbReference type="InterPro" id="IPR006680">
    <property type="entry name" value="Amidohydro-rel"/>
</dbReference>
<dbReference type="EMBL" id="BIXY01000045">
    <property type="protein sequence ID" value="GCF09554.1"/>
    <property type="molecule type" value="Genomic_DNA"/>
</dbReference>
<dbReference type="GO" id="GO:0016831">
    <property type="term" value="F:carboxy-lyase activity"/>
    <property type="evidence" value="ECO:0007669"/>
    <property type="project" value="InterPro"/>
</dbReference>
<accession>A0A5A5TF70</accession>
<evidence type="ECO:0000313" key="4">
    <source>
        <dbReference type="Proteomes" id="UP000322530"/>
    </source>
</evidence>
<dbReference type="SUPFAM" id="SSF51556">
    <property type="entry name" value="Metallo-dependent hydrolases"/>
    <property type="match status" value="1"/>
</dbReference>
<dbReference type="GO" id="GO:0016787">
    <property type="term" value="F:hydrolase activity"/>
    <property type="evidence" value="ECO:0007669"/>
    <property type="project" value="InterPro"/>
</dbReference>
<feature type="domain" description="Amidohydrolase-related" evidence="2">
    <location>
        <begin position="48"/>
        <end position="323"/>
    </location>
</feature>
<name>A0A5A5TF70_9CHLR</name>
<dbReference type="PANTHER" id="PTHR21240:SF30">
    <property type="entry name" value="AMIDOHYDROLASE-RELATED DOMAIN-CONTAINING PROTEIN-RELATED"/>
    <property type="match status" value="1"/>
</dbReference>
<dbReference type="Proteomes" id="UP000322530">
    <property type="component" value="Unassembled WGS sequence"/>
</dbReference>